<keyword evidence="3" id="KW-1185">Reference proteome</keyword>
<evidence type="ECO:0000256" key="1">
    <source>
        <dbReference type="SAM" id="MobiDB-lite"/>
    </source>
</evidence>
<organism evidence="2 3">
    <name type="scientific">Funneliformis geosporum</name>
    <dbReference type="NCBI Taxonomy" id="1117311"/>
    <lineage>
        <taxon>Eukaryota</taxon>
        <taxon>Fungi</taxon>
        <taxon>Fungi incertae sedis</taxon>
        <taxon>Mucoromycota</taxon>
        <taxon>Glomeromycotina</taxon>
        <taxon>Glomeromycetes</taxon>
        <taxon>Glomerales</taxon>
        <taxon>Glomeraceae</taxon>
        <taxon>Funneliformis</taxon>
    </lineage>
</organism>
<sequence length="626" mass="72682">MSKKYAYYFCKTPPKNYTFLGFYKYRRQQSDFTFSYQKESRKLRCDLEELTREDSEAVRVSANKLIQDYKNHREKYPDVKMFWNNIESSVADSSLRLDKVNTARTVIHGTEMLIKTALNEVDSTLKTDGGFVSNNVPNERPAEEALSEGVSPIGNTDDIIKSRTSSKRGLNCEKNDDVVAKRGKTGDKSQDQDTSEKSTEDEPRNTPPQYIYISSDSEDEEHKLDEDDDRFFDDINDMKMVSFNDYLNQNKESEWKLKDGRLIVDIVNIKTAELIKLASEKEKERTQITKSVIRKYRLGLSSIIDLSSEFDGGMYTWFEEEWIDIKRMVYGVVNMEPNAFEGEISNIINTIEEMCDSYKYNEVREYLFKIKTNEHSKITQQVSAVYFYVIDELLKNPFKFVDKSGRYQELTEIEYVMFMTAPIINNVFSDTLDYLKFRWGETSTNIMSDRRRKIDLRIVHQSKKIELSHSECAKAPTPGKAVQDRSKCLRTLKGVLDNLLKEDLTDEEVQDSKVLGLQFAGIDLLDDGLYFGLEGPTFSFPAQLINIKCLRGTLEALYFFKQEIIKKMNLIPDPRRVNHPYNQIFHSNSDTLIKATHFKTEFIRETHFTPKKKRDGNSHTQGSNVN</sequence>
<feature type="compositionally biased region" description="Polar residues" evidence="1">
    <location>
        <begin position="126"/>
        <end position="137"/>
    </location>
</feature>
<dbReference type="AlphaFoldDB" id="A0A9W4SFY0"/>
<feature type="compositionally biased region" description="Basic and acidic residues" evidence="1">
    <location>
        <begin position="170"/>
        <end position="204"/>
    </location>
</feature>
<dbReference type="OrthoDB" id="2319991at2759"/>
<reference evidence="2" key="1">
    <citation type="submission" date="2022-08" db="EMBL/GenBank/DDBJ databases">
        <authorList>
            <person name="Kallberg Y."/>
            <person name="Tangrot J."/>
            <person name="Rosling A."/>
        </authorList>
    </citation>
    <scope>NUCLEOTIDE SEQUENCE</scope>
    <source>
        <strain evidence="2">Wild A</strain>
    </source>
</reference>
<protein>
    <submittedName>
        <fullName evidence="2">9403_t:CDS:1</fullName>
    </submittedName>
</protein>
<accession>A0A9W4SFY0</accession>
<gene>
    <name evidence="2" type="ORF">FWILDA_LOCUS3404</name>
</gene>
<evidence type="ECO:0000313" key="2">
    <source>
        <dbReference type="EMBL" id="CAI2168079.1"/>
    </source>
</evidence>
<name>A0A9W4SFY0_9GLOM</name>
<dbReference type="EMBL" id="CAMKVN010000452">
    <property type="protein sequence ID" value="CAI2168079.1"/>
    <property type="molecule type" value="Genomic_DNA"/>
</dbReference>
<evidence type="ECO:0000313" key="3">
    <source>
        <dbReference type="Proteomes" id="UP001153678"/>
    </source>
</evidence>
<dbReference type="Proteomes" id="UP001153678">
    <property type="component" value="Unassembled WGS sequence"/>
</dbReference>
<comment type="caution">
    <text evidence="2">The sequence shown here is derived from an EMBL/GenBank/DDBJ whole genome shotgun (WGS) entry which is preliminary data.</text>
</comment>
<feature type="region of interest" description="Disordered" evidence="1">
    <location>
        <begin position="126"/>
        <end position="224"/>
    </location>
</feature>
<proteinExistence type="predicted"/>